<dbReference type="AlphaFoldDB" id="A0A4R7CX43"/>
<dbReference type="EC" id="3.1.3.18" evidence="4"/>
<proteinExistence type="inferred from homology"/>
<dbReference type="GO" id="GO:0005829">
    <property type="term" value="C:cytosol"/>
    <property type="evidence" value="ECO:0007669"/>
    <property type="project" value="TreeGrafter"/>
</dbReference>
<evidence type="ECO:0000256" key="4">
    <source>
        <dbReference type="ARBA" id="ARBA00013078"/>
    </source>
</evidence>
<sequence>MKLIIFDLDGTLVDTLQDLANCCNHVLRANGFPTHAELAYKYFVGNGVRTLVERALPPSARDAETVDKVKQDFIDYYSIHAQDHTQPYPGITPLLKQLKEKGYLLSVASNKYHEATVALVNFYFPDVAFDLVLGHRADRPAKPDPDIVFDTLETLGIAKDQCYYLGDSSVDMITASKAGVTAVGVTWGFRTEDELRKSGARYIIHEPESLLRVI</sequence>
<accession>A0A4R7CX43</accession>
<reference evidence="5 6" key="1">
    <citation type="submission" date="2019-03" db="EMBL/GenBank/DDBJ databases">
        <title>Genomic Encyclopedia of Type Strains, Phase III (KMG-III): the genomes of soil and plant-associated and newly described type strains.</title>
        <authorList>
            <person name="Whitman W."/>
        </authorList>
    </citation>
    <scope>NUCLEOTIDE SEQUENCE [LARGE SCALE GENOMIC DNA]</scope>
    <source>
        <strain evidence="5 6">CGMCC 1.12801</strain>
    </source>
</reference>
<dbReference type="RefSeq" id="WP_133641600.1">
    <property type="nucleotide sequence ID" value="NZ_SNZV01000009.1"/>
</dbReference>
<dbReference type="InterPro" id="IPR023214">
    <property type="entry name" value="HAD_sf"/>
</dbReference>
<dbReference type="GO" id="GO:0008967">
    <property type="term" value="F:phosphoglycolate phosphatase activity"/>
    <property type="evidence" value="ECO:0007669"/>
    <property type="project" value="UniProtKB-EC"/>
</dbReference>
<dbReference type="PRINTS" id="PR00413">
    <property type="entry name" value="HADHALOGNASE"/>
</dbReference>
<dbReference type="SFLD" id="SFLDG01129">
    <property type="entry name" value="C1.5:_HAD__Beta-PGM__Phosphata"/>
    <property type="match status" value="1"/>
</dbReference>
<evidence type="ECO:0000313" key="5">
    <source>
        <dbReference type="EMBL" id="TDS10258.1"/>
    </source>
</evidence>
<dbReference type="GO" id="GO:0006281">
    <property type="term" value="P:DNA repair"/>
    <property type="evidence" value="ECO:0007669"/>
    <property type="project" value="TreeGrafter"/>
</dbReference>
<dbReference type="PANTHER" id="PTHR43434:SF1">
    <property type="entry name" value="PHOSPHOGLYCOLATE PHOSPHATASE"/>
    <property type="match status" value="1"/>
</dbReference>
<dbReference type="NCBIfam" id="TIGR01509">
    <property type="entry name" value="HAD-SF-IA-v3"/>
    <property type="match status" value="1"/>
</dbReference>
<gene>
    <name evidence="5" type="ORF">B0I21_10923</name>
</gene>
<dbReference type="InterPro" id="IPR023198">
    <property type="entry name" value="PGP-like_dom2"/>
</dbReference>
<protein>
    <recommendedName>
        <fullName evidence="4">phosphoglycolate phosphatase</fullName>
        <ecNumber evidence="4">3.1.3.18</ecNumber>
    </recommendedName>
</protein>
<dbReference type="SUPFAM" id="SSF56784">
    <property type="entry name" value="HAD-like"/>
    <property type="match status" value="1"/>
</dbReference>
<dbReference type="Gene3D" id="3.40.50.1000">
    <property type="entry name" value="HAD superfamily/HAD-like"/>
    <property type="match status" value="1"/>
</dbReference>
<dbReference type="InterPro" id="IPR041492">
    <property type="entry name" value="HAD_2"/>
</dbReference>
<dbReference type="InterPro" id="IPR050155">
    <property type="entry name" value="HAD-like_hydrolase_sf"/>
</dbReference>
<dbReference type="NCBIfam" id="TIGR01549">
    <property type="entry name" value="HAD-SF-IA-v1"/>
    <property type="match status" value="1"/>
</dbReference>
<evidence type="ECO:0000256" key="1">
    <source>
        <dbReference type="ARBA" id="ARBA00000830"/>
    </source>
</evidence>
<evidence type="ECO:0000256" key="3">
    <source>
        <dbReference type="ARBA" id="ARBA00006171"/>
    </source>
</evidence>
<dbReference type="PANTHER" id="PTHR43434">
    <property type="entry name" value="PHOSPHOGLYCOLATE PHOSPHATASE"/>
    <property type="match status" value="1"/>
</dbReference>
<evidence type="ECO:0000313" key="6">
    <source>
        <dbReference type="Proteomes" id="UP000294752"/>
    </source>
</evidence>
<dbReference type="EMBL" id="SNZV01000009">
    <property type="protein sequence ID" value="TDS10258.1"/>
    <property type="molecule type" value="Genomic_DNA"/>
</dbReference>
<dbReference type="Gene3D" id="1.10.150.240">
    <property type="entry name" value="Putative phosphatase, domain 2"/>
    <property type="match status" value="1"/>
</dbReference>
<evidence type="ECO:0000256" key="2">
    <source>
        <dbReference type="ARBA" id="ARBA00004818"/>
    </source>
</evidence>
<dbReference type="InterPro" id="IPR036412">
    <property type="entry name" value="HAD-like_sf"/>
</dbReference>
<dbReference type="SFLD" id="SFLDG01135">
    <property type="entry name" value="C1.5.6:_HAD__Beta-PGM__Phospha"/>
    <property type="match status" value="1"/>
</dbReference>
<dbReference type="Proteomes" id="UP000294752">
    <property type="component" value="Unassembled WGS sequence"/>
</dbReference>
<dbReference type="InterPro" id="IPR006439">
    <property type="entry name" value="HAD-SF_hydro_IA"/>
</dbReference>
<organism evidence="5 6">
    <name type="scientific">Sphingobacterium paludis</name>
    <dbReference type="NCBI Taxonomy" id="1476465"/>
    <lineage>
        <taxon>Bacteria</taxon>
        <taxon>Pseudomonadati</taxon>
        <taxon>Bacteroidota</taxon>
        <taxon>Sphingobacteriia</taxon>
        <taxon>Sphingobacteriales</taxon>
        <taxon>Sphingobacteriaceae</taxon>
        <taxon>Sphingobacterium</taxon>
    </lineage>
</organism>
<comment type="similarity">
    <text evidence="3">Belongs to the HAD-like hydrolase superfamily. CbbY/CbbZ/Gph/YieH family.</text>
</comment>
<dbReference type="OrthoDB" id="9807630at2"/>
<comment type="caution">
    <text evidence="5">The sequence shown here is derived from an EMBL/GenBank/DDBJ whole genome shotgun (WGS) entry which is preliminary data.</text>
</comment>
<dbReference type="SFLD" id="SFLDS00003">
    <property type="entry name" value="Haloacid_Dehalogenase"/>
    <property type="match status" value="1"/>
</dbReference>
<name>A0A4R7CX43_9SPHI</name>
<comment type="catalytic activity">
    <reaction evidence="1">
        <text>2-phosphoglycolate + H2O = glycolate + phosphate</text>
        <dbReference type="Rhea" id="RHEA:14369"/>
        <dbReference type="ChEBI" id="CHEBI:15377"/>
        <dbReference type="ChEBI" id="CHEBI:29805"/>
        <dbReference type="ChEBI" id="CHEBI:43474"/>
        <dbReference type="ChEBI" id="CHEBI:58033"/>
        <dbReference type="EC" id="3.1.3.18"/>
    </reaction>
</comment>
<keyword evidence="6" id="KW-1185">Reference proteome</keyword>
<dbReference type="Pfam" id="PF13419">
    <property type="entry name" value="HAD_2"/>
    <property type="match status" value="1"/>
</dbReference>
<comment type="pathway">
    <text evidence="2">Organic acid metabolism; glycolate biosynthesis; glycolate from 2-phosphoglycolate: step 1/1.</text>
</comment>